<dbReference type="AlphaFoldDB" id="A0A231V082"/>
<dbReference type="GO" id="GO:0004130">
    <property type="term" value="F:cytochrome-c peroxidase activity"/>
    <property type="evidence" value="ECO:0007669"/>
    <property type="project" value="TreeGrafter"/>
</dbReference>
<comment type="caution">
    <text evidence="8">The sequence shown here is derived from an EMBL/GenBank/DDBJ whole genome shotgun (WGS) entry which is preliminary data.</text>
</comment>
<accession>A0A231V082</accession>
<reference evidence="9" key="1">
    <citation type="journal article" date="2017" name="Int. J. Syst. Evol. Microbiol.">
        <title>Notoacmeibacter marinus gen. nov., sp. nov., isolated from the gut of a limpet and proposal of Notoacmeibacteraceae fam. nov. in the order Rhizobiales of the class Alphaproteobacteria.</title>
        <authorList>
            <person name="Huang Z."/>
            <person name="Guo F."/>
            <person name="Lai Q."/>
        </authorList>
    </citation>
    <scope>NUCLEOTIDE SEQUENCE [LARGE SCALE GENOMIC DNA]</scope>
    <source>
        <strain evidence="9">XMTR2A4</strain>
    </source>
</reference>
<dbReference type="SUPFAM" id="SSF46626">
    <property type="entry name" value="Cytochrome c"/>
    <property type="match status" value="1"/>
</dbReference>
<feature type="signal peptide" evidence="6">
    <location>
        <begin position="1"/>
        <end position="35"/>
    </location>
</feature>
<keyword evidence="9" id="KW-1185">Reference proteome</keyword>
<dbReference type="InterPro" id="IPR051395">
    <property type="entry name" value="Cytochrome_c_Peroxidase/MauG"/>
</dbReference>
<evidence type="ECO:0000256" key="1">
    <source>
        <dbReference type="ARBA" id="ARBA00022617"/>
    </source>
</evidence>
<dbReference type="PANTHER" id="PTHR30600:SF4">
    <property type="entry name" value="CYTOCHROME C DOMAIN-CONTAINING PROTEIN"/>
    <property type="match status" value="1"/>
</dbReference>
<evidence type="ECO:0000256" key="2">
    <source>
        <dbReference type="ARBA" id="ARBA00022723"/>
    </source>
</evidence>
<dbReference type="InterPro" id="IPR010538">
    <property type="entry name" value="DHOR"/>
</dbReference>
<gene>
    <name evidence="8" type="ORF">B7H23_01075</name>
</gene>
<sequence length="536" mass="57074">MSMERKMEVRNCLGRRAALALGLTLLCGLAGISAADDAVPTPDGGQIPPAANVTGSLTERTDLSEADRQRVIGVTEPASSFDEPEPFEAMSGGAATSRKLANRDAFSQSSANLTFAEEERFKLGNALFRKLWVASPSSTQASDGLGPLFNARACQNCHLKDGRGQPPAAGEPAVSMLIRLGKPAATADEKAALENFLAPAIPDDTYGGQLQTAAVPGLEPEGQVDIRYEEVPVTLNDGTVVSLRKPHYSLRDLAYGPLDEGVSLSPRIANPMIGMGLIQAIHPADLARNADPEDADDDGISGRLAWARGSVASNVVPGRFGWKAQNATVHEQSAEALAGDIGISSPPVPRSYGDCTEAQTACFAQPNGEQERLGPTEAPDPVIGLIAFYSENLAVPERRNVGDETVLAGKEAFYGAGCASCHTPKFVTRRDASNKAHAFQLIWPYSDFLLHDMGEGLADGQQVGRANGREWRTQPLWGIGLTETVSGHTLFLHDGRARNLEEAILWHGGEAQSARDAYAAMEKPEREALIAFLESL</sequence>
<dbReference type="InterPro" id="IPR009056">
    <property type="entry name" value="Cyt_c-like_dom"/>
</dbReference>
<evidence type="ECO:0000256" key="5">
    <source>
        <dbReference type="SAM" id="MobiDB-lite"/>
    </source>
</evidence>
<keyword evidence="3 4" id="KW-0408">Iron</keyword>
<keyword evidence="6" id="KW-0732">Signal</keyword>
<feature type="region of interest" description="Disordered" evidence="5">
    <location>
        <begin position="40"/>
        <end position="68"/>
    </location>
</feature>
<feature type="chain" id="PRO_5013302818" evidence="6">
    <location>
        <begin position="36"/>
        <end position="536"/>
    </location>
</feature>
<keyword evidence="2 4" id="KW-0479">Metal-binding</keyword>
<dbReference type="PIRSF" id="PIRSF028099">
    <property type="entry name" value="DUF1111"/>
    <property type="match status" value="1"/>
</dbReference>
<evidence type="ECO:0000256" key="6">
    <source>
        <dbReference type="SAM" id="SignalP"/>
    </source>
</evidence>
<dbReference type="PANTHER" id="PTHR30600">
    <property type="entry name" value="CYTOCHROME C PEROXIDASE-RELATED"/>
    <property type="match status" value="1"/>
</dbReference>
<dbReference type="PROSITE" id="PS51007">
    <property type="entry name" value="CYTC"/>
    <property type="match status" value="1"/>
</dbReference>
<evidence type="ECO:0000313" key="9">
    <source>
        <dbReference type="Proteomes" id="UP000215405"/>
    </source>
</evidence>
<dbReference type="GO" id="GO:0009055">
    <property type="term" value="F:electron transfer activity"/>
    <property type="evidence" value="ECO:0007669"/>
    <property type="project" value="InterPro"/>
</dbReference>
<evidence type="ECO:0000256" key="3">
    <source>
        <dbReference type="ARBA" id="ARBA00023004"/>
    </source>
</evidence>
<keyword evidence="1 4" id="KW-0349">Heme</keyword>
<dbReference type="EMBL" id="NBYO01000001">
    <property type="protein sequence ID" value="OXT01598.1"/>
    <property type="molecule type" value="Genomic_DNA"/>
</dbReference>
<protein>
    <submittedName>
        <fullName evidence="8">Thiol oxidoreductase</fullName>
    </submittedName>
</protein>
<dbReference type="InterPro" id="IPR036909">
    <property type="entry name" value="Cyt_c-like_dom_sf"/>
</dbReference>
<proteinExistence type="predicted"/>
<feature type="compositionally biased region" description="Basic and acidic residues" evidence="5">
    <location>
        <begin position="59"/>
        <end position="68"/>
    </location>
</feature>
<name>A0A231V082_9HYPH</name>
<organism evidence="8 9">
    <name type="scientific">Notoacmeibacter marinus</name>
    <dbReference type="NCBI Taxonomy" id="1876515"/>
    <lineage>
        <taxon>Bacteria</taxon>
        <taxon>Pseudomonadati</taxon>
        <taxon>Pseudomonadota</taxon>
        <taxon>Alphaproteobacteria</taxon>
        <taxon>Hyphomicrobiales</taxon>
        <taxon>Notoacmeibacteraceae</taxon>
        <taxon>Notoacmeibacter</taxon>
    </lineage>
</organism>
<evidence type="ECO:0000313" key="8">
    <source>
        <dbReference type="EMBL" id="OXT01598.1"/>
    </source>
</evidence>
<dbReference type="Proteomes" id="UP000215405">
    <property type="component" value="Unassembled WGS sequence"/>
</dbReference>
<evidence type="ECO:0000259" key="7">
    <source>
        <dbReference type="PROSITE" id="PS51007"/>
    </source>
</evidence>
<dbReference type="Pfam" id="PF06537">
    <property type="entry name" value="DHOR"/>
    <property type="match status" value="1"/>
</dbReference>
<feature type="domain" description="Cytochrome c" evidence="7">
    <location>
        <begin position="404"/>
        <end position="536"/>
    </location>
</feature>
<evidence type="ECO:0000256" key="4">
    <source>
        <dbReference type="PROSITE-ProRule" id="PRU00433"/>
    </source>
</evidence>
<dbReference type="GO" id="GO:0046872">
    <property type="term" value="F:metal ion binding"/>
    <property type="evidence" value="ECO:0007669"/>
    <property type="project" value="UniProtKB-KW"/>
</dbReference>
<dbReference type="GO" id="GO:0020037">
    <property type="term" value="F:heme binding"/>
    <property type="evidence" value="ECO:0007669"/>
    <property type="project" value="InterPro"/>
</dbReference>
<dbReference type="Gene3D" id="1.10.760.10">
    <property type="entry name" value="Cytochrome c-like domain"/>
    <property type="match status" value="1"/>
</dbReference>